<dbReference type="PANTHER" id="PTHR34385">
    <property type="entry name" value="D-ALANYL-D-ALANINE CARBOXYPEPTIDASE"/>
    <property type="match status" value="1"/>
</dbReference>
<reference evidence="4" key="1">
    <citation type="submission" date="2023-07" db="EMBL/GenBank/DDBJ databases">
        <authorList>
            <person name="Luz R."/>
            <person name="Cordeiro R."/>
            <person name="Fonseca A."/>
            <person name="Goncalves V."/>
        </authorList>
    </citation>
    <scope>NUCLEOTIDE SEQUENCE [LARGE SCALE GENOMIC DNA]</scope>
    <source>
        <strain evidence="4">BACA0444</strain>
    </source>
</reference>
<protein>
    <submittedName>
        <fullName evidence="3">D-alanyl-D-alanine carboxypeptidase family protein</fullName>
    </submittedName>
</protein>
<dbReference type="Gene3D" id="3.30.1380.10">
    <property type="match status" value="1"/>
</dbReference>
<dbReference type="InterPro" id="IPR058193">
    <property type="entry name" value="VanY/YodJ_core_dom"/>
</dbReference>
<evidence type="ECO:0000313" key="3">
    <source>
        <dbReference type="EMBL" id="MDS3861838.1"/>
    </source>
</evidence>
<dbReference type="GO" id="GO:0004180">
    <property type="term" value="F:carboxypeptidase activity"/>
    <property type="evidence" value="ECO:0007669"/>
    <property type="project" value="UniProtKB-KW"/>
</dbReference>
<dbReference type="EMBL" id="JAVMIP010000017">
    <property type="protein sequence ID" value="MDS3861838.1"/>
    <property type="molecule type" value="Genomic_DNA"/>
</dbReference>
<feature type="transmembrane region" description="Helical" evidence="1">
    <location>
        <begin position="25"/>
        <end position="45"/>
    </location>
</feature>
<keyword evidence="1" id="KW-0812">Transmembrane</keyword>
<evidence type="ECO:0000256" key="1">
    <source>
        <dbReference type="SAM" id="Phobius"/>
    </source>
</evidence>
<sequence>MEQDIPVAERIKAPSQSTPVRKFPWLWLSVGLGVVIIGAGLAWVLPKMLATAPISTTTSNQAVPDPSSPNNPDNILGHLAYPEAPLTELVPITPDGRIKLRKAAAEEFKKMVADAQAAGVAIMPLSGFRSKTDQDRLFFGIKKERGQQPRERALVSAPPGYSEHHTGYAIDVGDATDTASYLDPSFDQTKAFAWMRENAAYYSFELSFPEHNPQGISYEPWHWRYVGDQASLKTFYQARQLAQQAPPSNQNQSP</sequence>
<proteinExistence type="predicted"/>
<evidence type="ECO:0000313" key="4">
    <source>
        <dbReference type="Proteomes" id="UP001268256"/>
    </source>
</evidence>
<keyword evidence="3" id="KW-0378">Hydrolase</keyword>
<comment type="caution">
    <text evidence="3">The sequence shown here is derived from an EMBL/GenBank/DDBJ whole genome shotgun (WGS) entry which is preliminary data.</text>
</comment>
<dbReference type="PANTHER" id="PTHR34385:SF1">
    <property type="entry name" value="PEPTIDOGLYCAN L-ALANYL-D-GLUTAMATE ENDOPEPTIDASE CWLK"/>
    <property type="match status" value="1"/>
</dbReference>
<keyword evidence="3" id="KW-0645">Protease</keyword>
<accession>A0AAE4JY58</accession>
<keyword evidence="1" id="KW-0472">Membrane</keyword>
<feature type="domain" description="D-alanyl-D-alanine carboxypeptidase-like core" evidence="2">
    <location>
        <begin position="98"/>
        <end position="228"/>
    </location>
</feature>
<dbReference type="Pfam" id="PF02557">
    <property type="entry name" value="VanY"/>
    <property type="match status" value="1"/>
</dbReference>
<dbReference type="RefSeq" id="WP_322879065.1">
    <property type="nucleotide sequence ID" value="NZ_JAVMIP010000017.1"/>
</dbReference>
<dbReference type="AlphaFoldDB" id="A0AAE4JY58"/>
<dbReference type="CDD" id="cd14852">
    <property type="entry name" value="LD-carboxypeptidase"/>
    <property type="match status" value="1"/>
</dbReference>
<dbReference type="GO" id="GO:0006508">
    <property type="term" value="P:proteolysis"/>
    <property type="evidence" value="ECO:0007669"/>
    <property type="project" value="InterPro"/>
</dbReference>
<dbReference type="InterPro" id="IPR003709">
    <property type="entry name" value="VanY-like_core_dom"/>
</dbReference>
<keyword evidence="1" id="KW-1133">Transmembrane helix</keyword>
<name>A0AAE4JY58_9CYAN</name>
<dbReference type="Proteomes" id="UP001268256">
    <property type="component" value="Unassembled WGS sequence"/>
</dbReference>
<dbReference type="InterPro" id="IPR009045">
    <property type="entry name" value="Zn_M74/Hedgehog-like"/>
</dbReference>
<gene>
    <name evidence="3" type="ORF">RIF25_13595</name>
</gene>
<evidence type="ECO:0000259" key="2">
    <source>
        <dbReference type="Pfam" id="PF02557"/>
    </source>
</evidence>
<keyword evidence="3" id="KW-0121">Carboxypeptidase</keyword>
<dbReference type="SUPFAM" id="SSF55166">
    <property type="entry name" value="Hedgehog/DD-peptidase"/>
    <property type="match status" value="1"/>
</dbReference>
<organism evidence="3 4">
    <name type="scientific">Pseudocalidococcus azoricus BACA0444</name>
    <dbReference type="NCBI Taxonomy" id="2918990"/>
    <lineage>
        <taxon>Bacteria</taxon>
        <taxon>Bacillati</taxon>
        <taxon>Cyanobacteriota</taxon>
        <taxon>Cyanophyceae</taxon>
        <taxon>Acaryochloridales</taxon>
        <taxon>Thermosynechococcaceae</taxon>
        <taxon>Pseudocalidococcus</taxon>
        <taxon>Pseudocalidococcus azoricus</taxon>
    </lineage>
</organism>
<dbReference type="InterPro" id="IPR052179">
    <property type="entry name" value="DD-CPase-like"/>
</dbReference>
<keyword evidence="4" id="KW-1185">Reference proteome</keyword>